<dbReference type="GO" id="GO:0003988">
    <property type="term" value="F:acetyl-CoA C-acyltransferase activity"/>
    <property type="evidence" value="ECO:0007669"/>
    <property type="project" value="UniProtKB-EC"/>
</dbReference>
<evidence type="ECO:0000256" key="4">
    <source>
        <dbReference type="PIRSR" id="PIRSR000429-1"/>
    </source>
</evidence>
<reference evidence="10 11" key="1">
    <citation type="journal article" date="2019" name="Nat. Microbiol.">
        <title>Mediterranean grassland soil C-N compound turnover is dependent on rainfall and depth, and is mediated by genomically divergent microorganisms.</title>
        <authorList>
            <person name="Diamond S."/>
            <person name="Andeer P.F."/>
            <person name="Li Z."/>
            <person name="Crits-Christoph A."/>
            <person name="Burstein D."/>
            <person name="Anantharaman K."/>
            <person name="Lane K.R."/>
            <person name="Thomas B.C."/>
            <person name="Pan C."/>
            <person name="Northen T.R."/>
            <person name="Banfield J.F."/>
        </authorList>
    </citation>
    <scope>NUCLEOTIDE SEQUENCE [LARGE SCALE GENOMIC DNA]</scope>
    <source>
        <strain evidence="8">WS_4</strain>
        <strain evidence="9">WS_7</strain>
    </source>
</reference>
<dbReference type="PROSITE" id="PS00737">
    <property type="entry name" value="THIOLASE_2"/>
    <property type="match status" value="1"/>
</dbReference>
<feature type="domain" description="Thiolase C-terminal" evidence="7">
    <location>
        <begin position="280"/>
        <end position="401"/>
    </location>
</feature>
<dbReference type="PROSITE" id="PS00098">
    <property type="entry name" value="THIOLASE_1"/>
    <property type="match status" value="1"/>
</dbReference>
<evidence type="ECO:0000259" key="6">
    <source>
        <dbReference type="Pfam" id="PF00108"/>
    </source>
</evidence>
<sequence>MAREEIVILNGARTPMTEWVGGRAGNGKPGGALKDVSAIDLGALAAKAALERSKVPPDILDHVVMGNALQTSGDALYGARHVGLKAGVPVPVPALTVNRLCGSGIQSVVSGAQMILLGEANFVLAGGMENLSQAPFVIRGARSGIKLGQGALEDTLMVALRDSYCGCYMAQTSDNLARRYNISREEQDAYAFRSITEARRAIDSCLLSEEIVAVTPPGRDAKPVEKDDHCFEGATLAGLAKLGPAFGKDSFVTAGNASGIVDGAAALVITSARHAEKRDLKPIGRIASWAATGVDPDVMGIGPVPATRAALKQVNLSVDDVDLFEINEAFAGQYLAVEKELGNPREKTNVNGGAIALGHPLGATGTRLILTLLYELRRRKKRWGVAAACIGGGQGIAAVVESIP</sequence>
<feature type="domain" description="Thiolase N-terminal" evidence="6">
    <location>
        <begin position="23"/>
        <end position="272"/>
    </location>
</feature>
<keyword evidence="2 5" id="KW-0808">Transferase</keyword>
<feature type="active site" description="Acyl-thioester intermediate" evidence="4">
    <location>
        <position position="101"/>
    </location>
</feature>
<dbReference type="EMBL" id="VBOU01000075">
    <property type="protein sequence ID" value="TMQ54293.1"/>
    <property type="molecule type" value="Genomic_DNA"/>
</dbReference>
<feature type="active site" description="Proton acceptor" evidence="4">
    <location>
        <position position="359"/>
    </location>
</feature>
<dbReference type="EMBL" id="VBOX01000010">
    <property type="protein sequence ID" value="TMQ66199.1"/>
    <property type="molecule type" value="Genomic_DNA"/>
</dbReference>
<evidence type="ECO:0000313" key="11">
    <source>
        <dbReference type="Proteomes" id="UP000319829"/>
    </source>
</evidence>
<dbReference type="Gene3D" id="3.40.47.10">
    <property type="match status" value="1"/>
</dbReference>
<organism evidence="9 10">
    <name type="scientific">Eiseniibacteriota bacterium</name>
    <dbReference type="NCBI Taxonomy" id="2212470"/>
    <lineage>
        <taxon>Bacteria</taxon>
        <taxon>Candidatus Eiseniibacteriota</taxon>
    </lineage>
</organism>
<dbReference type="InterPro" id="IPR020616">
    <property type="entry name" value="Thiolase_N"/>
</dbReference>
<keyword evidence="3 5" id="KW-0012">Acyltransferase</keyword>
<dbReference type="CDD" id="cd00751">
    <property type="entry name" value="thiolase"/>
    <property type="match status" value="1"/>
</dbReference>
<evidence type="ECO:0000313" key="9">
    <source>
        <dbReference type="EMBL" id="TMQ66199.1"/>
    </source>
</evidence>
<gene>
    <name evidence="8" type="ORF">E6K74_07045</name>
    <name evidence="9" type="ORF">E6K77_01490</name>
</gene>
<evidence type="ECO:0000256" key="1">
    <source>
        <dbReference type="ARBA" id="ARBA00010982"/>
    </source>
</evidence>
<dbReference type="EC" id="2.3.1.16" evidence="9"/>
<accession>A0A538TRE6</accession>
<dbReference type="PANTHER" id="PTHR18919">
    <property type="entry name" value="ACETYL-COA C-ACYLTRANSFERASE"/>
    <property type="match status" value="1"/>
</dbReference>
<dbReference type="SUPFAM" id="SSF53901">
    <property type="entry name" value="Thiolase-like"/>
    <property type="match status" value="2"/>
</dbReference>
<protein>
    <submittedName>
        <fullName evidence="9">Acetyl-CoA C-acyltransferase</fullName>
        <ecNumber evidence="9">2.3.1.16</ecNumber>
    </submittedName>
</protein>
<evidence type="ECO:0000256" key="5">
    <source>
        <dbReference type="RuleBase" id="RU003557"/>
    </source>
</evidence>
<dbReference type="InterPro" id="IPR020613">
    <property type="entry name" value="Thiolase_CS"/>
</dbReference>
<evidence type="ECO:0000313" key="10">
    <source>
        <dbReference type="Proteomes" id="UP000317366"/>
    </source>
</evidence>
<dbReference type="PROSITE" id="PS00099">
    <property type="entry name" value="THIOLASE_3"/>
    <property type="match status" value="1"/>
</dbReference>
<dbReference type="InterPro" id="IPR020610">
    <property type="entry name" value="Thiolase_AS"/>
</dbReference>
<dbReference type="InterPro" id="IPR016039">
    <property type="entry name" value="Thiolase-like"/>
</dbReference>
<dbReference type="Pfam" id="PF02803">
    <property type="entry name" value="Thiolase_C"/>
    <property type="match status" value="1"/>
</dbReference>
<dbReference type="NCBIfam" id="TIGR01930">
    <property type="entry name" value="AcCoA-C-Actrans"/>
    <property type="match status" value="1"/>
</dbReference>
<dbReference type="FunFam" id="3.40.47.10:FF:000010">
    <property type="entry name" value="Acetyl-CoA acetyltransferase (Thiolase)"/>
    <property type="match status" value="1"/>
</dbReference>
<evidence type="ECO:0000256" key="3">
    <source>
        <dbReference type="ARBA" id="ARBA00023315"/>
    </source>
</evidence>
<dbReference type="AlphaFoldDB" id="A0A538TRE6"/>
<dbReference type="PIRSF" id="PIRSF000429">
    <property type="entry name" value="Ac-CoA_Ac_transf"/>
    <property type="match status" value="1"/>
</dbReference>
<feature type="active site" description="Proton acceptor" evidence="4">
    <location>
        <position position="389"/>
    </location>
</feature>
<dbReference type="InterPro" id="IPR002155">
    <property type="entry name" value="Thiolase"/>
</dbReference>
<dbReference type="Pfam" id="PF00108">
    <property type="entry name" value="Thiolase_N"/>
    <property type="match status" value="1"/>
</dbReference>
<evidence type="ECO:0000313" key="8">
    <source>
        <dbReference type="EMBL" id="TMQ54293.1"/>
    </source>
</evidence>
<name>A0A538TRE6_UNCEI</name>
<dbReference type="InterPro" id="IPR020615">
    <property type="entry name" value="Thiolase_acyl_enz_int_AS"/>
</dbReference>
<proteinExistence type="inferred from homology"/>
<dbReference type="Proteomes" id="UP000317366">
    <property type="component" value="Unassembled WGS sequence"/>
</dbReference>
<evidence type="ECO:0000259" key="7">
    <source>
        <dbReference type="Pfam" id="PF02803"/>
    </source>
</evidence>
<dbReference type="InterPro" id="IPR020617">
    <property type="entry name" value="Thiolase_C"/>
</dbReference>
<comment type="similarity">
    <text evidence="1 5">Belongs to the thiolase-like superfamily. Thiolase family.</text>
</comment>
<dbReference type="PANTHER" id="PTHR18919:SF107">
    <property type="entry name" value="ACETYL-COA ACETYLTRANSFERASE, CYTOSOLIC"/>
    <property type="match status" value="1"/>
</dbReference>
<dbReference type="Proteomes" id="UP000319829">
    <property type="component" value="Unassembled WGS sequence"/>
</dbReference>
<evidence type="ECO:0000256" key="2">
    <source>
        <dbReference type="ARBA" id="ARBA00022679"/>
    </source>
</evidence>
<comment type="caution">
    <text evidence="9">The sequence shown here is derived from an EMBL/GenBank/DDBJ whole genome shotgun (WGS) entry which is preliminary data.</text>
</comment>